<organism evidence="2">
    <name type="scientific">Aureobasidium pullulans</name>
    <name type="common">Black yeast</name>
    <name type="synonym">Pullularia pullulans</name>
    <dbReference type="NCBI Taxonomy" id="5580"/>
    <lineage>
        <taxon>Eukaryota</taxon>
        <taxon>Fungi</taxon>
        <taxon>Dikarya</taxon>
        <taxon>Ascomycota</taxon>
        <taxon>Pezizomycotina</taxon>
        <taxon>Dothideomycetes</taxon>
        <taxon>Dothideomycetidae</taxon>
        <taxon>Dothideales</taxon>
        <taxon>Saccotheciaceae</taxon>
        <taxon>Aureobasidium</taxon>
    </lineage>
</organism>
<dbReference type="EMBL" id="QZAS01000031">
    <property type="protein sequence ID" value="THX03689.1"/>
    <property type="molecule type" value="Genomic_DNA"/>
</dbReference>
<feature type="compositionally biased region" description="Polar residues" evidence="1">
    <location>
        <begin position="178"/>
        <end position="192"/>
    </location>
</feature>
<gene>
    <name evidence="2" type="ORF">D6D13_07547</name>
</gene>
<accession>A0A4S9CAM6</accession>
<evidence type="ECO:0000313" key="2">
    <source>
        <dbReference type="EMBL" id="THX03689.1"/>
    </source>
</evidence>
<protein>
    <submittedName>
        <fullName evidence="2">Uncharacterized protein</fullName>
    </submittedName>
</protein>
<dbReference type="AlphaFoldDB" id="A0A4S9CAM6"/>
<evidence type="ECO:0000256" key="1">
    <source>
        <dbReference type="SAM" id="MobiDB-lite"/>
    </source>
</evidence>
<name>A0A4S9CAM6_AURPU</name>
<reference evidence="2" key="1">
    <citation type="submission" date="2018-10" db="EMBL/GenBank/DDBJ databases">
        <title>Fifty Aureobasidium pullulans genomes reveal a recombining polyextremotolerant generalist.</title>
        <authorList>
            <person name="Gostincar C."/>
            <person name="Turk M."/>
            <person name="Zajc J."/>
            <person name="Gunde-Cimerman N."/>
        </authorList>
    </citation>
    <scope>NUCLEOTIDE SEQUENCE [LARGE SCALE GENOMIC DNA]</scope>
    <source>
        <strain evidence="2">EXF-10085</strain>
    </source>
</reference>
<proteinExistence type="predicted"/>
<comment type="caution">
    <text evidence="2">The sequence shown here is derived from an EMBL/GenBank/DDBJ whole genome shotgun (WGS) entry which is preliminary data.</text>
</comment>
<feature type="region of interest" description="Disordered" evidence="1">
    <location>
        <begin position="171"/>
        <end position="192"/>
    </location>
</feature>
<sequence length="192" mass="22627">MFSCSNYYLPSEDSIIDEQKHFLEHYPLYVYFKVDKLRVPTLEEAIREYELAKAALFACQEETSLVSGRTQALLDRCHAAKALIRHPRFWAERAYIPGAMRTTEERRHLERRLLEQRYYHNLRYLRSSTYHRISARRFREMHYEHQKAASQPDNAFQMRISELVASHSSSSLHAPLGTKSTSSNNVFTLPSR</sequence>